<evidence type="ECO:0000256" key="1">
    <source>
        <dbReference type="SAM" id="MobiDB-lite"/>
    </source>
</evidence>
<dbReference type="EMBL" id="BAABME010031488">
    <property type="protein sequence ID" value="GAA0145968.1"/>
    <property type="molecule type" value="Genomic_DNA"/>
</dbReference>
<feature type="region of interest" description="Disordered" evidence="1">
    <location>
        <begin position="80"/>
        <end position="153"/>
    </location>
</feature>
<keyword evidence="4" id="KW-1185">Reference proteome</keyword>
<reference evidence="3 4" key="1">
    <citation type="submission" date="2024-01" db="EMBL/GenBank/DDBJ databases">
        <title>The complete chloroplast genome sequence of Lithospermum erythrorhizon: insights into the phylogenetic relationship among Boraginaceae species and the maternal lineages of purple gromwells.</title>
        <authorList>
            <person name="Okada T."/>
            <person name="Watanabe K."/>
        </authorList>
    </citation>
    <scope>NUCLEOTIDE SEQUENCE [LARGE SCALE GENOMIC DNA]</scope>
</reference>
<keyword evidence="2" id="KW-1133">Transmembrane helix</keyword>
<feature type="transmembrane region" description="Helical" evidence="2">
    <location>
        <begin position="50"/>
        <end position="75"/>
    </location>
</feature>
<accession>A0AAV3P7F2</accession>
<evidence type="ECO:0000256" key="2">
    <source>
        <dbReference type="SAM" id="Phobius"/>
    </source>
</evidence>
<dbReference type="PANTHER" id="PTHR33429">
    <property type="entry name" value="OS02G0708000 PROTEIN-RELATED"/>
    <property type="match status" value="1"/>
</dbReference>
<proteinExistence type="predicted"/>
<sequence>MYSIFFITNHCPQKMSTTLPSSFQPLQGFPNNAASHDQPSSNSSSSDSSYAHVFIVLAIILVVSVIGCVFGRLFCKGESSKPKQMNHVRPMEKGQPSSSKRAQDFPGNRHEDEDIEFGFDKLKPIPSSKVSASERDDFGGGGGGGGGLVGFKPVARNGEARANRGYVRFAPGGDIDSKPPGPGPFR</sequence>
<evidence type="ECO:0008006" key="5">
    <source>
        <dbReference type="Google" id="ProtNLM"/>
    </source>
</evidence>
<feature type="compositionally biased region" description="Basic and acidic residues" evidence="1">
    <location>
        <begin position="101"/>
        <end position="123"/>
    </location>
</feature>
<feature type="compositionally biased region" description="Polar residues" evidence="1">
    <location>
        <begin position="26"/>
        <end position="39"/>
    </location>
</feature>
<feature type="region of interest" description="Disordered" evidence="1">
    <location>
        <begin position="166"/>
        <end position="186"/>
    </location>
</feature>
<dbReference type="Proteomes" id="UP001454036">
    <property type="component" value="Unassembled WGS sequence"/>
</dbReference>
<evidence type="ECO:0000313" key="3">
    <source>
        <dbReference type="EMBL" id="GAA0145968.1"/>
    </source>
</evidence>
<dbReference type="PANTHER" id="PTHR33429:SF7">
    <property type="entry name" value="OS02G0708000 PROTEIN"/>
    <property type="match status" value="1"/>
</dbReference>
<keyword evidence="2" id="KW-0812">Transmembrane</keyword>
<name>A0AAV3P7F2_LITER</name>
<keyword evidence="2" id="KW-0472">Membrane</keyword>
<dbReference type="AlphaFoldDB" id="A0AAV3P7F2"/>
<gene>
    <name evidence="3" type="ORF">LIER_42887</name>
</gene>
<feature type="compositionally biased region" description="Gly residues" evidence="1">
    <location>
        <begin position="139"/>
        <end position="149"/>
    </location>
</feature>
<evidence type="ECO:0000313" key="4">
    <source>
        <dbReference type="Proteomes" id="UP001454036"/>
    </source>
</evidence>
<protein>
    <recommendedName>
        <fullName evidence="5">Transmembrane protein</fullName>
    </recommendedName>
</protein>
<organism evidence="3 4">
    <name type="scientific">Lithospermum erythrorhizon</name>
    <name type="common">Purple gromwell</name>
    <name type="synonym">Lithospermum officinale var. erythrorhizon</name>
    <dbReference type="NCBI Taxonomy" id="34254"/>
    <lineage>
        <taxon>Eukaryota</taxon>
        <taxon>Viridiplantae</taxon>
        <taxon>Streptophyta</taxon>
        <taxon>Embryophyta</taxon>
        <taxon>Tracheophyta</taxon>
        <taxon>Spermatophyta</taxon>
        <taxon>Magnoliopsida</taxon>
        <taxon>eudicotyledons</taxon>
        <taxon>Gunneridae</taxon>
        <taxon>Pentapetalae</taxon>
        <taxon>asterids</taxon>
        <taxon>lamiids</taxon>
        <taxon>Boraginales</taxon>
        <taxon>Boraginaceae</taxon>
        <taxon>Boraginoideae</taxon>
        <taxon>Lithospermeae</taxon>
        <taxon>Lithospermum</taxon>
    </lineage>
</organism>
<comment type="caution">
    <text evidence="3">The sequence shown here is derived from an EMBL/GenBank/DDBJ whole genome shotgun (WGS) entry which is preliminary data.</text>
</comment>
<feature type="region of interest" description="Disordered" evidence="1">
    <location>
        <begin position="26"/>
        <end position="46"/>
    </location>
</feature>